<feature type="signal peptide" evidence="1">
    <location>
        <begin position="1"/>
        <end position="22"/>
    </location>
</feature>
<accession>A0A5B0P3I4</accession>
<organism evidence="2 3">
    <name type="scientific">Puccinia graminis f. sp. tritici</name>
    <dbReference type="NCBI Taxonomy" id="56615"/>
    <lineage>
        <taxon>Eukaryota</taxon>
        <taxon>Fungi</taxon>
        <taxon>Dikarya</taxon>
        <taxon>Basidiomycota</taxon>
        <taxon>Pucciniomycotina</taxon>
        <taxon>Pucciniomycetes</taxon>
        <taxon>Pucciniales</taxon>
        <taxon>Pucciniaceae</taxon>
        <taxon>Puccinia</taxon>
    </lineage>
</organism>
<dbReference type="EMBL" id="VDEP01000372">
    <property type="protein sequence ID" value="KAA1095516.1"/>
    <property type="molecule type" value="Genomic_DNA"/>
</dbReference>
<protein>
    <submittedName>
        <fullName evidence="2">Uncharacterized protein</fullName>
    </submittedName>
</protein>
<comment type="caution">
    <text evidence="2">The sequence shown here is derived from an EMBL/GenBank/DDBJ whole genome shotgun (WGS) entry which is preliminary data.</text>
</comment>
<name>A0A5B0P3I4_PUCGR</name>
<keyword evidence="1" id="KW-0732">Signal</keyword>
<reference evidence="2 3" key="1">
    <citation type="submission" date="2019-05" db="EMBL/GenBank/DDBJ databases">
        <title>Emergence of the Ug99 lineage of the wheat stem rust pathogen through somatic hybridization.</title>
        <authorList>
            <person name="Li F."/>
            <person name="Upadhyaya N.M."/>
            <person name="Sperschneider J."/>
            <person name="Matny O."/>
            <person name="Nguyen-Phuc H."/>
            <person name="Mago R."/>
            <person name="Raley C."/>
            <person name="Miller M.E."/>
            <person name="Silverstein K.A.T."/>
            <person name="Henningsen E."/>
            <person name="Hirsch C.D."/>
            <person name="Visser B."/>
            <person name="Pretorius Z.A."/>
            <person name="Steffenson B.J."/>
            <person name="Schwessinger B."/>
            <person name="Dodds P.N."/>
            <person name="Figueroa M."/>
        </authorList>
    </citation>
    <scope>NUCLEOTIDE SEQUENCE [LARGE SCALE GENOMIC DNA]</scope>
    <source>
        <strain evidence="2 3">Ug99</strain>
    </source>
</reference>
<sequence>MHLKHTPTVTFMYIMLVNLVLASETTPVQGKKEVCWYRWCTAPPEPTVETVLSPRLMACWEPGCSGRVMAKHSYCSSCCQDMWLANQDCTKHKNVPEPRYIRRPMQLQ</sequence>
<dbReference type="Proteomes" id="UP000325313">
    <property type="component" value="Unassembled WGS sequence"/>
</dbReference>
<feature type="chain" id="PRO_5022844524" evidence="1">
    <location>
        <begin position="23"/>
        <end position="108"/>
    </location>
</feature>
<gene>
    <name evidence="2" type="ORF">PGTUg99_034377</name>
</gene>
<dbReference type="AlphaFoldDB" id="A0A5B0P3I4"/>
<evidence type="ECO:0000256" key="1">
    <source>
        <dbReference type="SAM" id="SignalP"/>
    </source>
</evidence>
<evidence type="ECO:0000313" key="3">
    <source>
        <dbReference type="Proteomes" id="UP000325313"/>
    </source>
</evidence>
<proteinExistence type="predicted"/>
<evidence type="ECO:0000313" key="2">
    <source>
        <dbReference type="EMBL" id="KAA1095516.1"/>
    </source>
</evidence>